<name>A0ABS1CW05_9PROT</name>
<reference evidence="2 3" key="1">
    <citation type="journal article" date="2020" name="Microorganisms">
        <title>Osmotic Adaptation and Compatible Solute Biosynthesis of Phototrophic Bacteria as Revealed from Genome Analyses.</title>
        <authorList>
            <person name="Imhoff J.F."/>
            <person name="Rahn T."/>
            <person name="Kunzel S."/>
            <person name="Keller A."/>
            <person name="Neulinger S.C."/>
        </authorList>
    </citation>
    <scope>NUCLEOTIDE SEQUENCE [LARGE SCALE GENOMIC DNA]</scope>
    <source>
        <strain evidence="2 3">DSM 15382</strain>
    </source>
</reference>
<gene>
    <name evidence="2" type="ORF">CKO45_10720</name>
</gene>
<proteinExistence type="predicted"/>
<organism evidence="2 3">
    <name type="scientific">Paracraurococcus ruber</name>
    <dbReference type="NCBI Taxonomy" id="77675"/>
    <lineage>
        <taxon>Bacteria</taxon>
        <taxon>Pseudomonadati</taxon>
        <taxon>Pseudomonadota</taxon>
        <taxon>Alphaproteobacteria</taxon>
        <taxon>Acetobacterales</taxon>
        <taxon>Roseomonadaceae</taxon>
        <taxon>Paracraurococcus</taxon>
    </lineage>
</organism>
<dbReference type="Pfam" id="PF00534">
    <property type="entry name" value="Glycos_transf_1"/>
    <property type="match status" value="1"/>
</dbReference>
<accession>A0ABS1CW05</accession>
<dbReference type="SUPFAM" id="SSF53756">
    <property type="entry name" value="UDP-Glycosyltransferase/glycogen phosphorylase"/>
    <property type="match status" value="1"/>
</dbReference>
<evidence type="ECO:0000313" key="2">
    <source>
        <dbReference type="EMBL" id="MBK1658703.1"/>
    </source>
</evidence>
<comment type="caution">
    <text evidence="2">The sequence shown here is derived from an EMBL/GenBank/DDBJ whole genome shotgun (WGS) entry which is preliminary data.</text>
</comment>
<evidence type="ECO:0000259" key="1">
    <source>
        <dbReference type="Pfam" id="PF00534"/>
    </source>
</evidence>
<dbReference type="PANTHER" id="PTHR46656">
    <property type="entry name" value="PUTATIVE-RELATED"/>
    <property type="match status" value="1"/>
</dbReference>
<dbReference type="PANTHER" id="PTHR46656:SF3">
    <property type="entry name" value="PUTATIVE-RELATED"/>
    <property type="match status" value="1"/>
</dbReference>
<dbReference type="Proteomes" id="UP000697995">
    <property type="component" value="Unassembled WGS sequence"/>
</dbReference>
<dbReference type="EMBL" id="NRSG01000063">
    <property type="protein sequence ID" value="MBK1658703.1"/>
    <property type="molecule type" value="Genomic_DNA"/>
</dbReference>
<dbReference type="RefSeq" id="WP_133219114.1">
    <property type="nucleotide sequence ID" value="NZ_NRSG01000063.1"/>
</dbReference>
<evidence type="ECO:0000313" key="3">
    <source>
        <dbReference type="Proteomes" id="UP000697995"/>
    </source>
</evidence>
<dbReference type="Gene3D" id="3.40.50.2000">
    <property type="entry name" value="Glycogen Phosphorylase B"/>
    <property type="match status" value="1"/>
</dbReference>
<keyword evidence="3" id="KW-1185">Reference proteome</keyword>
<feature type="domain" description="Glycosyl transferase family 1" evidence="1">
    <location>
        <begin position="136"/>
        <end position="305"/>
    </location>
</feature>
<sequence>MDVAGIVPGGDRTADPPAIDLDGVPEGAPVILHVNPPILAWTLLRLGRQLLGRRRVIGFWAWELAAIPAAWAPAFSLVHEVWTPSRFVRDAVRRAWPGLVRHVPHPVGGSRLVPSALDRGAFGLPGDRTIVLASFSLGSSPMRKNPEGAIAAFRHAFGDSESTLLVLKVSGHRAFPDDLARLRAQAAGLDNVAIETRTLDGPDNFALMRNADIVLSLHRSEGFGLVPAEAMALGLPVVATDWSATTEYLGPDCGVPVPYRLTPVQDPRGVYALPGALWAEPDIGAAAAALSALAADAALRRRLGRAGQAAVASRLGDAGLAAALAALGLCPAPRPVPAAPIPSYEVHDDRRQQG</sequence>
<protein>
    <recommendedName>
        <fullName evidence="1">Glycosyl transferase family 1 domain-containing protein</fullName>
    </recommendedName>
</protein>
<dbReference type="InterPro" id="IPR001296">
    <property type="entry name" value="Glyco_trans_1"/>
</dbReference>